<evidence type="ECO:0000256" key="1">
    <source>
        <dbReference type="ARBA" id="ARBA00005562"/>
    </source>
</evidence>
<sequence>MSYPSSATTQKASSKKVCILPFLHGLLEDESKTDIICWTDKAKREFRFLEKQKVAQLWGATKPNRRLEVMTYGNMARVLRTFCKDGMLEKISGRSCRWRFVGSNDSENSQPPLWFGIDRILSSEFGNGSSPSSPDSPTSSGSPSPIIQNS</sequence>
<accession>A0A2G5T7J2</accession>
<dbReference type="GO" id="GO:0043565">
    <property type="term" value="F:sequence-specific DNA binding"/>
    <property type="evidence" value="ECO:0007669"/>
    <property type="project" value="InterPro"/>
</dbReference>
<comment type="caution">
    <text evidence="6">The sequence shown here is derived from an EMBL/GenBank/DDBJ whole genome shotgun (WGS) entry which is preliminary data.</text>
</comment>
<feature type="region of interest" description="Disordered" evidence="4">
    <location>
        <begin position="125"/>
        <end position="150"/>
    </location>
</feature>
<organism evidence="6 7">
    <name type="scientific">Caenorhabditis nigoni</name>
    <dbReference type="NCBI Taxonomy" id="1611254"/>
    <lineage>
        <taxon>Eukaryota</taxon>
        <taxon>Metazoa</taxon>
        <taxon>Ecdysozoa</taxon>
        <taxon>Nematoda</taxon>
        <taxon>Chromadorea</taxon>
        <taxon>Rhabditida</taxon>
        <taxon>Rhabditina</taxon>
        <taxon>Rhabditomorpha</taxon>
        <taxon>Rhabditoidea</taxon>
        <taxon>Rhabditidae</taxon>
        <taxon>Peloderinae</taxon>
        <taxon>Caenorhabditis</taxon>
    </lineage>
</organism>
<feature type="domain" description="ETS" evidence="5">
    <location>
        <begin position="17"/>
        <end position="101"/>
    </location>
</feature>
<keyword evidence="3" id="KW-0539">Nucleus</keyword>
<dbReference type="GO" id="GO:0030154">
    <property type="term" value="P:cell differentiation"/>
    <property type="evidence" value="ECO:0007669"/>
    <property type="project" value="TreeGrafter"/>
</dbReference>
<dbReference type="SMART" id="SM00413">
    <property type="entry name" value="ETS"/>
    <property type="match status" value="1"/>
</dbReference>
<dbReference type="InterPro" id="IPR000418">
    <property type="entry name" value="Ets_dom"/>
</dbReference>
<evidence type="ECO:0000313" key="6">
    <source>
        <dbReference type="EMBL" id="PIC23188.1"/>
    </source>
</evidence>
<dbReference type="Pfam" id="PF00178">
    <property type="entry name" value="Ets"/>
    <property type="match status" value="1"/>
</dbReference>
<dbReference type="OrthoDB" id="8196042at2759"/>
<dbReference type="PANTHER" id="PTHR11849:SF302">
    <property type="entry name" value="ETS DOMAIN-CONTAINING PROTEIN-RELATED"/>
    <property type="match status" value="1"/>
</dbReference>
<evidence type="ECO:0000256" key="3">
    <source>
        <dbReference type="RuleBase" id="RU004019"/>
    </source>
</evidence>
<dbReference type="Proteomes" id="UP000230233">
    <property type="component" value="Chromosome V"/>
</dbReference>
<dbReference type="PRINTS" id="PR00454">
    <property type="entry name" value="ETSDOMAIN"/>
</dbReference>
<evidence type="ECO:0000259" key="5">
    <source>
        <dbReference type="PROSITE" id="PS50061"/>
    </source>
</evidence>
<dbReference type="PROSITE" id="PS50061">
    <property type="entry name" value="ETS_DOMAIN_3"/>
    <property type="match status" value="1"/>
</dbReference>
<dbReference type="InterPro" id="IPR036390">
    <property type="entry name" value="WH_DNA-bd_sf"/>
</dbReference>
<evidence type="ECO:0000256" key="2">
    <source>
        <dbReference type="ARBA" id="ARBA00023125"/>
    </source>
</evidence>
<dbReference type="SUPFAM" id="SSF46785">
    <property type="entry name" value="Winged helix' DNA-binding domain"/>
    <property type="match status" value="1"/>
</dbReference>
<dbReference type="Gene3D" id="1.10.10.10">
    <property type="entry name" value="Winged helix-like DNA-binding domain superfamily/Winged helix DNA-binding domain"/>
    <property type="match status" value="1"/>
</dbReference>
<dbReference type="STRING" id="1611254.A0A2G5T7J2"/>
<dbReference type="InterPro" id="IPR046328">
    <property type="entry name" value="ETS_fam"/>
</dbReference>
<dbReference type="FunFam" id="1.10.10.10:FF:000750">
    <property type="entry name" value="Protein CBG08819"/>
    <property type="match status" value="1"/>
</dbReference>
<comment type="similarity">
    <text evidence="1 3">Belongs to the ETS family.</text>
</comment>
<evidence type="ECO:0000256" key="4">
    <source>
        <dbReference type="SAM" id="MobiDB-lite"/>
    </source>
</evidence>
<dbReference type="GO" id="GO:0000981">
    <property type="term" value="F:DNA-binding transcription factor activity, RNA polymerase II-specific"/>
    <property type="evidence" value="ECO:0007669"/>
    <property type="project" value="TreeGrafter"/>
</dbReference>
<gene>
    <name evidence="6" type="primary">Cnig_chr_V.g16972</name>
    <name evidence="6" type="ORF">B9Z55_016972</name>
</gene>
<reference evidence="7" key="1">
    <citation type="submission" date="2017-10" db="EMBL/GenBank/DDBJ databases">
        <title>Rapid genome shrinkage in a self-fertile nematode reveals novel sperm competition proteins.</title>
        <authorList>
            <person name="Yin D."/>
            <person name="Schwarz E.M."/>
            <person name="Thomas C.G."/>
            <person name="Felde R.L."/>
            <person name="Korf I.F."/>
            <person name="Cutter A.D."/>
            <person name="Schartner C.M."/>
            <person name="Ralston E.J."/>
            <person name="Meyer B.J."/>
            <person name="Haag E.S."/>
        </authorList>
    </citation>
    <scope>NUCLEOTIDE SEQUENCE [LARGE SCALE GENOMIC DNA]</scope>
    <source>
        <strain evidence="7">JU1422</strain>
    </source>
</reference>
<dbReference type="AlphaFoldDB" id="A0A2G5T7J2"/>
<name>A0A2G5T7J2_9PELO</name>
<dbReference type="EMBL" id="PDUG01000005">
    <property type="protein sequence ID" value="PIC23188.1"/>
    <property type="molecule type" value="Genomic_DNA"/>
</dbReference>
<comment type="subcellular location">
    <subcellularLocation>
        <location evidence="3">Nucleus</location>
    </subcellularLocation>
</comment>
<dbReference type="PANTHER" id="PTHR11849">
    <property type="entry name" value="ETS"/>
    <property type="match status" value="1"/>
</dbReference>
<protein>
    <recommendedName>
        <fullName evidence="5">ETS domain-containing protein</fullName>
    </recommendedName>
</protein>
<keyword evidence="2 3" id="KW-0238">DNA-binding</keyword>
<evidence type="ECO:0000313" key="7">
    <source>
        <dbReference type="Proteomes" id="UP000230233"/>
    </source>
</evidence>
<proteinExistence type="inferred from homology"/>
<dbReference type="GO" id="GO:0005634">
    <property type="term" value="C:nucleus"/>
    <property type="evidence" value="ECO:0007669"/>
    <property type="project" value="UniProtKB-SubCell"/>
</dbReference>
<keyword evidence="7" id="KW-1185">Reference proteome</keyword>
<dbReference type="InterPro" id="IPR036388">
    <property type="entry name" value="WH-like_DNA-bd_sf"/>
</dbReference>